<keyword evidence="5" id="KW-0597">Phosphoprotein</keyword>
<dbReference type="Gene3D" id="3.30.70.100">
    <property type="match status" value="1"/>
</dbReference>
<dbReference type="InterPro" id="IPR036412">
    <property type="entry name" value="HAD-like_sf"/>
</dbReference>
<proteinExistence type="inferred from homology"/>
<dbReference type="PROSITE" id="PS50846">
    <property type="entry name" value="HMA_2"/>
    <property type="match status" value="1"/>
</dbReference>
<dbReference type="Gene3D" id="2.70.150.10">
    <property type="entry name" value="Calcium-transporting ATPase, cytoplasmic transduction domain A"/>
    <property type="match status" value="1"/>
</dbReference>
<dbReference type="NCBIfam" id="TIGR01512">
    <property type="entry name" value="ATPase-IB2_Cd"/>
    <property type="match status" value="1"/>
</dbReference>
<dbReference type="Pfam" id="PF00122">
    <property type="entry name" value="E1-E2_ATPase"/>
    <property type="match status" value="1"/>
</dbReference>
<feature type="transmembrane region" description="Helical" evidence="15">
    <location>
        <begin position="209"/>
        <end position="228"/>
    </location>
</feature>
<comment type="similarity">
    <text evidence="2 15">Belongs to the cation transport ATPase (P-type) (TC 3.A.3) family. Type IB subfamily.</text>
</comment>
<protein>
    <submittedName>
        <fullName evidence="17">Cation-transporting ATPase PacS</fullName>
        <ecNumber evidence="17">3.6.3.-</ecNumber>
    </submittedName>
</protein>
<keyword evidence="11" id="KW-1278">Translocase</keyword>
<dbReference type="Gene3D" id="3.40.1110.10">
    <property type="entry name" value="Calcium-transporting ATPase, cytoplasmic domain N"/>
    <property type="match status" value="1"/>
</dbReference>
<dbReference type="InterPro" id="IPR023299">
    <property type="entry name" value="ATPase_P-typ_cyto_dom_N"/>
</dbReference>
<dbReference type="OrthoDB" id="9807843at2"/>
<comment type="subcellular location">
    <subcellularLocation>
        <location evidence="1">Cell membrane</location>
        <topology evidence="1">Multi-pass membrane protein</topology>
    </subcellularLocation>
</comment>
<dbReference type="InterPro" id="IPR036163">
    <property type="entry name" value="HMA_dom_sf"/>
</dbReference>
<evidence type="ECO:0000313" key="18">
    <source>
        <dbReference type="Proteomes" id="UP000054935"/>
    </source>
</evidence>
<evidence type="ECO:0000256" key="4">
    <source>
        <dbReference type="ARBA" id="ARBA00022475"/>
    </source>
</evidence>
<evidence type="ECO:0000256" key="9">
    <source>
        <dbReference type="ARBA" id="ARBA00022840"/>
    </source>
</evidence>
<dbReference type="PRINTS" id="PR00119">
    <property type="entry name" value="CATATPASE"/>
</dbReference>
<dbReference type="InterPro" id="IPR001757">
    <property type="entry name" value="P_typ_ATPase"/>
</dbReference>
<keyword evidence="18" id="KW-1185">Reference proteome</keyword>
<keyword evidence="12 15" id="KW-1133">Transmembrane helix</keyword>
<evidence type="ECO:0000256" key="2">
    <source>
        <dbReference type="ARBA" id="ARBA00006024"/>
    </source>
</evidence>
<keyword evidence="17" id="KW-0378">Hydrolase</keyword>
<dbReference type="SUPFAM" id="SSF81665">
    <property type="entry name" value="Calcium ATPase, transmembrane domain M"/>
    <property type="match status" value="1"/>
</dbReference>
<dbReference type="FunFam" id="2.70.150.10:FF:000002">
    <property type="entry name" value="Copper-transporting ATPase 1, putative"/>
    <property type="match status" value="1"/>
</dbReference>
<dbReference type="InterPro" id="IPR023214">
    <property type="entry name" value="HAD_sf"/>
</dbReference>
<dbReference type="Gene3D" id="3.40.50.1000">
    <property type="entry name" value="HAD superfamily/HAD-like"/>
    <property type="match status" value="1"/>
</dbReference>
<organism evidence="17 18">
    <name type="scientific">Tropicibacter naphthalenivorans</name>
    <dbReference type="NCBI Taxonomy" id="441103"/>
    <lineage>
        <taxon>Bacteria</taxon>
        <taxon>Pseudomonadati</taxon>
        <taxon>Pseudomonadota</taxon>
        <taxon>Alphaproteobacteria</taxon>
        <taxon>Rhodobacterales</taxon>
        <taxon>Roseobacteraceae</taxon>
        <taxon>Tropicibacter</taxon>
    </lineage>
</organism>
<reference evidence="17 18" key="1">
    <citation type="submission" date="2015-09" db="EMBL/GenBank/DDBJ databases">
        <authorList>
            <consortium name="Swine Surveillance"/>
        </authorList>
    </citation>
    <scope>NUCLEOTIDE SEQUENCE [LARGE SCALE GENOMIC DNA]</scope>
    <source>
        <strain evidence="17 18">CECT 7648</strain>
    </source>
</reference>
<evidence type="ECO:0000256" key="3">
    <source>
        <dbReference type="ARBA" id="ARBA00022448"/>
    </source>
</evidence>
<dbReference type="SUPFAM" id="SSF81653">
    <property type="entry name" value="Calcium ATPase, transduction domain A"/>
    <property type="match status" value="1"/>
</dbReference>
<dbReference type="InterPro" id="IPR006121">
    <property type="entry name" value="HMA_dom"/>
</dbReference>
<evidence type="ECO:0000256" key="11">
    <source>
        <dbReference type="ARBA" id="ARBA00022967"/>
    </source>
</evidence>
<evidence type="ECO:0000313" key="17">
    <source>
        <dbReference type="EMBL" id="CUH77918.1"/>
    </source>
</evidence>
<dbReference type="GO" id="GO:0016887">
    <property type="term" value="F:ATP hydrolysis activity"/>
    <property type="evidence" value="ECO:0007669"/>
    <property type="project" value="InterPro"/>
</dbReference>
<dbReference type="STRING" id="441103.TRN7648_01688"/>
<keyword evidence="4 15" id="KW-1003">Cell membrane</keyword>
<feature type="domain" description="HMA" evidence="16">
    <location>
        <begin position="33"/>
        <end position="98"/>
    </location>
</feature>
<keyword evidence="7 15" id="KW-0479">Metal-binding</keyword>
<feature type="transmembrane region" description="Helical" evidence="15">
    <location>
        <begin position="390"/>
        <end position="415"/>
    </location>
</feature>
<keyword evidence="8 15" id="KW-0547">Nucleotide-binding</keyword>
<dbReference type="SUPFAM" id="SSF56784">
    <property type="entry name" value="HAD-like"/>
    <property type="match status" value="1"/>
</dbReference>
<dbReference type="InterPro" id="IPR008250">
    <property type="entry name" value="ATPase_P-typ_transduc_dom_A_sf"/>
</dbReference>
<dbReference type="GO" id="GO:0005886">
    <property type="term" value="C:plasma membrane"/>
    <property type="evidence" value="ECO:0007669"/>
    <property type="project" value="UniProtKB-SubCell"/>
</dbReference>
<dbReference type="InterPro" id="IPR027256">
    <property type="entry name" value="P-typ_ATPase_IB"/>
</dbReference>
<keyword evidence="3" id="KW-0813">Transport</keyword>
<gene>
    <name evidence="17" type="primary">pacS</name>
    <name evidence="17" type="ORF">TRN7648_01688</name>
</gene>
<evidence type="ECO:0000256" key="8">
    <source>
        <dbReference type="ARBA" id="ARBA00022741"/>
    </source>
</evidence>
<dbReference type="SUPFAM" id="SSF55008">
    <property type="entry name" value="HMA, heavy metal-associated domain"/>
    <property type="match status" value="1"/>
</dbReference>
<dbReference type="RefSeq" id="WP_058247214.1">
    <property type="nucleotide sequence ID" value="NZ_CYSE01000003.1"/>
</dbReference>
<dbReference type="PROSITE" id="PS00154">
    <property type="entry name" value="ATPASE_E1_E2"/>
    <property type="match status" value="1"/>
</dbReference>
<dbReference type="InterPro" id="IPR017969">
    <property type="entry name" value="Heavy-metal-associated_CS"/>
</dbReference>
<dbReference type="Pfam" id="PF00702">
    <property type="entry name" value="Hydrolase"/>
    <property type="match status" value="1"/>
</dbReference>
<dbReference type="GO" id="GO:0055070">
    <property type="term" value="P:copper ion homeostasis"/>
    <property type="evidence" value="ECO:0007669"/>
    <property type="project" value="TreeGrafter"/>
</dbReference>
<evidence type="ECO:0000256" key="15">
    <source>
        <dbReference type="RuleBase" id="RU362081"/>
    </source>
</evidence>
<feature type="transmembrane region" description="Helical" evidence="15">
    <location>
        <begin position="689"/>
        <end position="713"/>
    </location>
</feature>
<evidence type="ECO:0000256" key="12">
    <source>
        <dbReference type="ARBA" id="ARBA00022989"/>
    </source>
</evidence>
<evidence type="ECO:0000256" key="7">
    <source>
        <dbReference type="ARBA" id="ARBA00022723"/>
    </source>
</evidence>
<evidence type="ECO:0000259" key="16">
    <source>
        <dbReference type="PROSITE" id="PS50846"/>
    </source>
</evidence>
<dbReference type="GO" id="GO:0005524">
    <property type="term" value="F:ATP binding"/>
    <property type="evidence" value="ECO:0007669"/>
    <property type="project" value="UniProtKB-UniRule"/>
</dbReference>
<dbReference type="GO" id="GO:0005507">
    <property type="term" value="F:copper ion binding"/>
    <property type="evidence" value="ECO:0007669"/>
    <property type="project" value="TreeGrafter"/>
</dbReference>
<dbReference type="NCBIfam" id="TIGR01494">
    <property type="entry name" value="ATPase_P-type"/>
    <property type="match status" value="2"/>
</dbReference>
<dbReference type="EC" id="3.6.3.-" evidence="17"/>
<dbReference type="NCBIfam" id="TIGR01525">
    <property type="entry name" value="ATPase-IB_hvy"/>
    <property type="match status" value="1"/>
</dbReference>
<evidence type="ECO:0000256" key="1">
    <source>
        <dbReference type="ARBA" id="ARBA00004651"/>
    </source>
</evidence>
<sequence length="728" mass="76575">MTATMRPQVSACPACSAAPAAERLAEMQEPTEAHIVLSLPTIHCAACMATVERALGKMPGVRSARVNLTMKRVSIEADPELTAQDVIPVVVGAGYEAHELDTTAISATQTDRAGRDLLMRLAVAGFAAMNVMLLSIAVWSGAAGETRDLFHWVSAIIVLPAVAFSAQPFFRNAWMALKAGALNMDVPITLAILLALVTSLWETSLSGEHAYFDAAIALTFFLLTGRYLDHRTRSVARSAAEELAALEVPRAWRLTADGEEQVSVADLSVGDMIRVRPGGRMPVDGVIAEGTSELDRSLLTGETLPVYAEPGRDVSAGEVNLTGPLVIRATAVGRDTSLHRMADLVAIAESGRSRYTSMADRAAKLYAPGVHILSALAFVGWYLYSGDLRVALNIAAAVLIITCPCALGLAVPAVTTAASGRLFKRGLLIKDSTALERLSQIDTVVFDKTGTLTAGTPELTNLGDFTRCDLEIALALAIGSAHPLSQSLTSAAQEAGLQPAKVTDLREVPGHGTQGVWRGQTVRLGRASWVGGGLSDMTSAWLRIGEGPAQAFTFTDRLRDGAEEAVAELQSNGTKVILLSGDTPAAVESLAQRLNITQWMAEALPQDKAARIQSLTDQGAKVLMVGDGLNDTAALTAAHASISPASALDAARVASDIVLLGSSLAPIPDAVQTARKATKRIKENFTIATWYNIIAVPLAVAGLCSPLIAALAMSSSSITVSLNALRLR</sequence>
<keyword evidence="9 15" id="KW-0067">ATP-binding</keyword>
<accession>A0A0P1GRW8</accession>
<dbReference type="InterPro" id="IPR018303">
    <property type="entry name" value="ATPase_P-typ_P_site"/>
</dbReference>
<dbReference type="Proteomes" id="UP000054935">
    <property type="component" value="Unassembled WGS sequence"/>
</dbReference>
<feature type="transmembrane region" description="Helical" evidence="15">
    <location>
        <begin position="365"/>
        <end position="384"/>
    </location>
</feature>
<evidence type="ECO:0000256" key="13">
    <source>
        <dbReference type="ARBA" id="ARBA00023065"/>
    </source>
</evidence>
<evidence type="ECO:0000256" key="6">
    <source>
        <dbReference type="ARBA" id="ARBA00022692"/>
    </source>
</evidence>
<evidence type="ECO:0000256" key="5">
    <source>
        <dbReference type="ARBA" id="ARBA00022553"/>
    </source>
</evidence>
<feature type="transmembrane region" description="Helical" evidence="15">
    <location>
        <begin position="149"/>
        <end position="170"/>
    </location>
</feature>
<feature type="transmembrane region" description="Helical" evidence="15">
    <location>
        <begin position="121"/>
        <end position="143"/>
    </location>
</feature>
<dbReference type="InterPro" id="IPR059000">
    <property type="entry name" value="ATPase_P-type_domA"/>
</dbReference>
<keyword evidence="14 15" id="KW-0472">Membrane</keyword>
<dbReference type="PANTHER" id="PTHR43520">
    <property type="entry name" value="ATP7, ISOFORM B"/>
    <property type="match status" value="1"/>
</dbReference>
<dbReference type="EMBL" id="CYSE01000003">
    <property type="protein sequence ID" value="CUH77918.1"/>
    <property type="molecule type" value="Genomic_DNA"/>
</dbReference>
<dbReference type="Pfam" id="PF00403">
    <property type="entry name" value="HMA"/>
    <property type="match status" value="1"/>
</dbReference>
<dbReference type="GO" id="GO:0043682">
    <property type="term" value="F:P-type divalent copper transporter activity"/>
    <property type="evidence" value="ECO:0007669"/>
    <property type="project" value="TreeGrafter"/>
</dbReference>
<feature type="transmembrane region" description="Helical" evidence="15">
    <location>
        <begin position="182"/>
        <end position="203"/>
    </location>
</feature>
<evidence type="ECO:0000256" key="14">
    <source>
        <dbReference type="ARBA" id="ARBA00023136"/>
    </source>
</evidence>
<keyword evidence="13" id="KW-0406">Ion transport</keyword>
<keyword evidence="10" id="KW-0460">Magnesium</keyword>
<dbReference type="InterPro" id="IPR023298">
    <property type="entry name" value="ATPase_P-typ_TM_dom_sf"/>
</dbReference>
<dbReference type="PRINTS" id="PR00943">
    <property type="entry name" value="CUATPASE"/>
</dbReference>
<name>A0A0P1GRW8_9RHOB</name>
<dbReference type="NCBIfam" id="TIGR01511">
    <property type="entry name" value="ATPase-IB1_Cu"/>
    <property type="match status" value="1"/>
</dbReference>
<keyword evidence="6 15" id="KW-0812">Transmembrane</keyword>
<dbReference type="PROSITE" id="PS01047">
    <property type="entry name" value="HMA_1"/>
    <property type="match status" value="1"/>
</dbReference>
<evidence type="ECO:0000256" key="10">
    <source>
        <dbReference type="ARBA" id="ARBA00022842"/>
    </source>
</evidence>
<dbReference type="AlphaFoldDB" id="A0A0P1GRW8"/>
<dbReference type="PANTHER" id="PTHR43520:SF5">
    <property type="entry name" value="CATION-TRANSPORTING P-TYPE ATPASE-RELATED"/>
    <property type="match status" value="1"/>
</dbReference>
<dbReference type="CDD" id="cd00371">
    <property type="entry name" value="HMA"/>
    <property type="match status" value="1"/>
</dbReference>